<dbReference type="SUPFAM" id="SSF90123">
    <property type="entry name" value="ABC transporter transmembrane region"/>
    <property type="match status" value="1"/>
</dbReference>
<dbReference type="STRING" id="1082931.KKY_2565"/>
<dbReference type="InterPro" id="IPR039421">
    <property type="entry name" value="Type_1_exporter"/>
</dbReference>
<comment type="similarity">
    <text evidence="2">Belongs to the ABC transporter superfamily.</text>
</comment>
<dbReference type="AlphaFoldDB" id="G4RAQ0"/>
<dbReference type="GO" id="GO:0005524">
    <property type="term" value="F:ATP binding"/>
    <property type="evidence" value="ECO:0007669"/>
    <property type="project" value="UniProtKB-KW"/>
</dbReference>
<dbReference type="SMART" id="SM00382">
    <property type="entry name" value="AAA"/>
    <property type="match status" value="1"/>
</dbReference>
<evidence type="ECO:0000256" key="3">
    <source>
        <dbReference type="ARBA" id="ARBA00022692"/>
    </source>
</evidence>
<dbReference type="GO" id="GO:0015421">
    <property type="term" value="F:ABC-type oligopeptide transporter activity"/>
    <property type="evidence" value="ECO:0007669"/>
    <property type="project" value="TreeGrafter"/>
</dbReference>
<keyword evidence="7 8" id="KW-0472">Membrane</keyword>
<evidence type="ECO:0000313" key="12">
    <source>
        <dbReference type="Proteomes" id="UP000008850"/>
    </source>
</evidence>
<dbReference type="InterPro" id="IPR003593">
    <property type="entry name" value="AAA+_ATPase"/>
</dbReference>
<dbReference type="Pfam" id="PF00664">
    <property type="entry name" value="ABC_membrane"/>
    <property type="match status" value="1"/>
</dbReference>
<dbReference type="PANTHER" id="PTHR43394:SF1">
    <property type="entry name" value="ATP-BINDING CASSETTE SUB-FAMILY B MEMBER 10, MITOCHONDRIAL"/>
    <property type="match status" value="1"/>
</dbReference>
<keyword evidence="4" id="KW-0547">Nucleotide-binding</keyword>
<feature type="transmembrane region" description="Helical" evidence="8">
    <location>
        <begin position="6"/>
        <end position="26"/>
    </location>
</feature>
<dbReference type="SUPFAM" id="SSF52540">
    <property type="entry name" value="P-loop containing nucleoside triphosphate hydrolases"/>
    <property type="match status" value="1"/>
</dbReference>
<name>G4RAQ0_PELHB</name>
<dbReference type="InterPro" id="IPR010128">
    <property type="entry name" value="ATPase_T1SS_PrtD-like"/>
</dbReference>
<dbReference type="Gene3D" id="1.20.1560.10">
    <property type="entry name" value="ABC transporter type 1, transmembrane domain"/>
    <property type="match status" value="1"/>
</dbReference>
<reference evidence="11 12" key="1">
    <citation type="journal article" date="2012" name="J. Bacteriol.">
        <title>Complete genome sequence of Pelagibacterium halotolerans B2T.</title>
        <authorList>
            <person name="Huo Y.Y."/>
            <person name="Cheng H."/>
            <person name="Han X.F."/>
            <person name="Jiang X.W."/>
            <person name="Sun C."/>
            <person name="Zhang X.Q."/>
            <person name="Zhu X.F."/>
            <person name="Liu Y.F."/>
            <person name="Li P.F."/>
            <person name="Ni P.X."/>
            <person name="Wu M."/>
        </authorList>
    </citation>
    <scope>NUCLEOTIDE SEQUENCE [LARGE SCALE GENOMIC DNA]</scope>
    <source>
        <strain evidence="12">DSM 22347 / JCM 15775 / CGMCC 1.7692 / B2</strain>
    </source>
</reference>
<proteinExistence type="inferred from homology"/>
<keyword evidence="12" id="KW-1185">Reference proteome</keyword>
<dbReference type="GO" id="GO:0030253">
    <property type="term" value="P:protein secretion by the type I secretion system"/>
    <property type="evidence" value="ECO:0007669"/>
    <property type="project" value="InterPro"/>
</dbReference>
<dbReference type="PROSITE" id="PS00211">
    <property type="entry name" value="ABC_TRANSPORTER_1"/>
    <property type="match status" value="1"/>
</dbReference>
<dbReference type="GO" id="GO:0016887">
    <property type="term" value="F:ATP hydrolysis activity"/>
    <property type="evidence" value="ECO:0007669"/>
    <property type="project" value="InterPro"/>
</dbReference>
<dbReference type="eggNOG" id="COG4618">
    <property type="taxonomic scope" value="Bacteria"/>
</dbReference>
<evidence type="ECO:0000256" key="1">
    <source>
        <dbReference type="ARBA" id="ARBA00004651"/>
    </source>
</evidence>
<keyword evidence="5" id="KW-0067">ATP-binding</keyword>
<comment type="subcellular location">
    <subcellularLocation>
        <location evidence="1">Cell membrane</location>
        <topology evidence="1">Multi-pass membrane protein</topology>
    </subcellularLocation>
</comment>
<accession>G4RAQ0</accession>
<dbReference type="PANTHER" id="PTHR43394">
    <property type="entry name" value="ATP-DEPENDENT PERMEASE MDL1, MITOCHONDRIAL"/>
    <property type="match status" value="1"/>
</dbReference>
<dbReference type="HOGENOM" id="CLU_000604_95_6_5"/>
<dbReference type="PATRIC" id="fig|1082931.4.peg.2534"/>
<evidence type="ECO:0000256" key="5">
    <source>
        <dbReference type="ARBA" id="ARBA00022840"/>
    </source>
</evidence>
<dbReference type="InterPro" id="IPR017871">
    <property type="entry name" value="ABC_transporter-like_CS"/>
</dbReference>
<keyword evidence="6 8" id="KW-1133">Transmembrane helix</keyword>
<keyword evidence="3 8" id="KW-0812">Transmembrane</keyword>
<evidence type="ECO:0000256" key="6">
    <source>
        <dbReference type="ARBA" id="ARBA00022989"/>
    </source>
</evidence>
<gene>
    <name evidence="11" type="ordered locus">KKY_2565</name>
</gene>
<sequence>MLGLGLLSIISNLLLLTGPLFMLQIYDRVLASKSVPTLMALTGLVIGLYGFYSVIEIVRSRMATRYSVLAAARLTRPVFAQVVASSASSRRGTEGDPIRDAETLRQFLAGAGPMALLDLPWVPIYLFIVFAFHPMLGWLALAGAGVVSVLMILNEWSSRGPSRDANAAANARQSQHSDLATNAEAVLAMGMRETLADRWEAANTKMLMTQARAADRATIFSALTKGFRLLLQSGVLAMGAYLAIGGEISAGLMIAASIVTARALSPVEQAVANWRGFVAARQAKARLKTVLAEAKGKPERVALPLPKSSLGVSDLAISPLPDGPALVCGVNFELKSGEAMGVLGTSGCGKSSLIRTLMGIWPARSGVVRLDGSELSHYDPDRLGMALGYLPQTVELFAGTVAQNIARFRSDGEFEDVLKAAEAAGVHELIASLPHGYDTPIGPQGAMLSAGQRQRIGLARALYGDPFLIVLDEPNSNLDAAGDAACNAAIAGAKARGAIMVIVAHRPTAIAAVDTILFLQDGRQAAFGPKDAVLASITAQPASLDIARKARRK</sequence>
<dbReference type="Gene3D" id="3.40.50.300">
    <property type="entry name" value="P-loop containing nucleotide triphosphate hydrolases"/>
    <property type="match status" value="1"/>
</dbReference>
<feature type="domain" description="ABC transporter" evidence="9">
    <location>
        <begin position="310"/>
        <end position="546"/>
    </location>
</feature>
<evidence type="ECO:0000256" key="8">
    <source>
        <dbReference type="SAM" id="Phobius"/>
    </source>
</evidence>
<dbReference type="GO" id="GO:0030256">
    <property type="term" value="C:type I protein secretion system complex"/>
    <property type="evidence" value="ECO:0007669"/>
    <property type="project" value="InterPro"/>
</dbReference>
<dbReference type="NCBIfam" id="TIGR01842">
    <property type="entry name" value="type_I_sec_PrtD"/>
    <property type="match status" value="1"/>
</dbReference>
<evidence type="ECO:0000256" key="2">
    <source>
        <dbReference type="ARBA" id="ARBA00005417"/>
    </source>
</evidence>
<feature type="transmembrane region" description="Helical" evidence="8">
    <location>
        <begin position="124"/>
        <end position="153"/>
    </location>
</feature>
<dbReference type="GO" id="GO:0005886">
    <property type="term" value="C:plasma membrane"/>
    <property type="evidence" value="ECO:0007669"/>
    <property type="project" value="UniProtKB-SubCell"/>
</dbReference>
<dbReference type="EMBL" id="CP003075">
    <property type="protein sequence ID" value="AEQ52573.1"/>
    <property type="molecule type" value="Genomic_DNA"/>
</dbReference>
<feature type="transmembrane region" description="Helical" evidence="8">
    <location>
        <begin position="38"/>
        <end position="55"/>
    </location>
</feature>
<evidence type="ECO:0000256" key="4">
    <source>
        <dbReference type="ARBA" id="ARBA00022741"/>
    </source>
</evidence>
<dbReference type="InterPro" id="IPR003439">
    <property type="entry name" value="ABC_transporter-like_ATP-bd"/>
</dbReference>
<evidence type="ECO:0000259" key="9">
    <source>
        <dbReference type="PROSITE" id="PS50893"/>
    </source>
</evidence>
<evidence type="ECO:0000256" key="7">
    <source>
        <dbReference type="ARBA" id="ARBA00023136"/>
    </source>
</evidence>
<evidence type="ECO:0000259" key="10">
    <source>
        <dbReference type="PROSITE" id="PS50929"/>
    </source>
</evidence>
<protein>
    <submittedName>
        <fullName evidence="11">Type I secretion system ATPase</fullName>
    </submittedName>
</protein>
<dbReference type="PROSITE" id="PS50929">
    <property type="entry name" value="ABC_TM1F"/>
    <property type="match status" value="1"/>
</dbReference>
<dbReference type="KEGG" id="phl:KKY_2565"/>
<dbReference type="InterPro" id="IPR027417">
    <property type="entry name" value="P-loop_NTPase"/>
</dbReference>
<dbReference type="InterPro" id="IPR011527">
    <property type="entry name" value="ABC1_TM_dom"/>
</dbReference>
<dbReference type="InterPro" id="IPR036640">
    <property type="entry name" value="ABC1_TM_sf"/>
</dbReference>
<dbReference type="Pfam" id="PF00005">
    <property type="entry name" value="ABC_tran"/>
    <property type="match status" value="1"/>
</dbReference>
<feature type="domain" description="ABC transmembrane type-1" evidence="10">
    <location>
        <begin position="2"/>
        <end position="279"/>
    </location>
</feature>
<organism evidence="11 12">
    <name type="scientific">Pelagibacterium halotolerans (strain DSM 22347 / JCM 15775 / CGMCC 1.7692 / B2)</name>
    <dbReference type="NCBI Taxonomy" id="1082931"/>
    <lineage>
        <taxon>Bacteria</taxon>
        <taxon>Pseudomonadati</taxon>
        <taxon>Pseudomonadota</taxon>
        <taxon>Alphaproteobacteria</taxon>
        <taxon>Hyphomicrobiales</taxon>
        <taxon>Devosiaceae</taxon>
        <taxon>Pelagibacterium</taxon>
    </lineage>
</organism>
<feature type="transmembrane region" description="Helical" evidence="8">
    <location>
        <begin position="235"/>
        <end position="259"/>
    </location>
</feature>
<evidence type="ECO:0000313" key="11">
    <source>
        <dbReference type="EMBL" id="AEQ52573.1"/>
    </source>
</evidence>
<dbReference type="PROSITE" id="PS50893">
    <property type="entry name" value="ABC_TRANSPORTER_2"/>
    <property type="match status" value="1"/>
</dbReference>
<dbReference type="Proteomes" id="UP000008850">
    <property type="component" value="Chromosome"/>
</dbReference>